<evidence type="ECO:0000313" key="7">
    <source>
        <dbReference type="EMBL" id="MFC4136066.1"/>
    </source>
</evidence>
<evidence type="ECO:0000256" key="5">
    <source>
        <dbReference type="SAM" id="MobiDB-lite"/>
    </source>
</evidence>
<dbReference type="SUPFAM" id="SSF69318">
    <property type="entry name" value="Integrin alpha N-terminal domain"/>
    <property type="match status" value="1"/>
</dbReference>
<comment type="caution">
    <text evidence="7">The sequence shown here is derived from an EMBL/GenBank/DDBJ whole genome shotgun (WGS) entry which is preliminary data.</text>
</comment>
<dbReference type="PANTHER" id="PTHR32305:SF17">
    <property type="entry name" value="TRNA NUCLEASE WAPA"/>
    <property type="match status" value="1"/>
</dbReference>
<organism evidence="7 8">
    <name type="scientific">Hamadaea flava</name>
    <dbReference type="NCBI Taxonomy" id="1742688"/>
    <lineage>
        <taxon>Bacteria</taxon>
        <taxon>Bacillati</taxon>
        <taxon>Actinomycetota</taxon>
        <taxon>Actinomycetes</taxon>
        <taxon>Micromonosporales</taxon>
        <taxon>Micromonosporaceae</taxon>
        <taxon>Hamadaea</taxon>
    </lineage>
</organism>
<feature type="compositionally biased region" description="Polar residues" evidence="5">
    <location>
        <begin position="2093"/>
        <end position="2103"/>
    </location>
</feature>
<dbReference type="InterPro" id="IPR003284">
    <property type="entry name" value="Sal_SpvB"/>
</dbReference>
<sequence length="2322" mass="247935">MWRTSFVIASMLVSMLGWTPEAHAAAPDLQAAAAEDRSVAVSAIKTSKSTAPKMEQYKGHATKWPSAGTASVDLPMGGDGLRQSGSTTVGDLPVTVTPLDGDGKALSRSAPGKAAEAPGKVRLSVVDRKLTEPTGSALAFQVGREDGKRGGAVRLRVDISSFSHAYGADWAWRLKATAVPECYLTTPTKQGCAAGKVVKSAVDGDAGVITFDVALDTASAATETVVALAASGSSTETGDFTKTDLKESSTWSAGGNSGDFTYSYPLQVPPVPSNLVPSVAFNYSSGAVDGQTAGSHTQPSEIGEGWSYSPGYIERTYRPCIQDNDNSPNWTMVTADLCWRLPNAQIMLNGKSSEIVLGSDNVWRLADDDGEKVELLTGATNNDIDGEHWKITTMDGTQYWFGLEDLPNGRTGTGSVMTAPVYSNRSNEPCYNSSAAISSRCNRQALRWMLDYVVDRNGNEISYWYGRTANNTAMFNDSTFTTGYYRELHLNRIEYGTRTTDAATVTAPARVVFNYGDRCVTTSCTTHNDTNWPDTPWDLVCTGTTCANNMSPSFFSTLRLESVQTQVLVNSSYSTVDKWTLEHTFPTPGDASAVLWLASISHTGYSDTSSIATPQVSFNGTLMQNRADYDAGASMQSHKKWRISQVLTETGKQIDVTYAANDVHCAAGDTPNPDNNPNRCFPQYYTNPSGDSGWSWWHKRIVSSVVETDRVGGSPAVATNYAYSTASTSTNVLWAHGDGAAVWGSSIDYRSWSDWRGYSDVTVTTGPATGTRSQMGYVYFRGLHGDRTDTGNRTVSLSPYSGSWSDQQQRAGHLMNEITYDQAGGTAERIVQYNPYGAETGTRTLTEAWAIPATFKSYINRTDNVTTYEVDDAGTMASRSGTVDTFDSRGRLVSRSDKGNVGVVDETCTLYAYAQNPGLYLYAFKQREQQYSGECDANGAATSTDLLYDHAWRFDGQTYGAAPLEGNISRDYVWNVDAVNGVTGEWVSIADNVVYDSYGRVTSSTDGENHTTATVFTDNADHLNTSKAVTVPGGLTTTTTFNVRRSLPLAITDANSNVTTATYDALGRLLTVKKPGNTSSTPNVTYAYSNSRDAAPWIKTTTLGPNGGNVYTFEIYDGLLRPRQTQTTTADGKRMITDTQYDGRGLAVKVTTFYNAESGPYSTLVAFADTGVDRQTRYTYDGRGRQLTDETWSQNVMKWYSVSSYGFHSVTTQPPIGGTATQERTDSLGNLVEKRQYQSFADYTELVAGDFTNDGKNDLFGIRPGSDRRIRFVGNGDGTFVPNTGSATTGWSAYRNWVSGNFDTAGNLDLIGIRKSDGVLMRYQGDGTGGFPSSAQVGAGFSGYSELAAGDFDGDGLTDLVEIRSSDGMLQYSHSKSTGGAFDTPVDVSTGWSGYEHLVAGDANGDGKVDLLAIRSSDHVLRRWLGNGNGTFAAGTDVSTGWKRANLAAGDFTGDGKLDLFGAFPQDQGDIHLKRWAGDNTTFTSMGSLVATNGQAWDSTTYTYDRRNQLTSTKGPDGATWTYTYDLLGRKVQSVDPDTGTSTTKYDKVNNVISATDGRGQLLTYSYDGLARKTAMYKDAGKTAAGQLASWTYYPSGTTGKAGQLATATRYVGGNQVGGSAYVQSITSYNADYQPAHVDVTVPAAEGALANTYGFDYTYMNNGQPNTVVSPAAGGLPAETLTYGYGAFGHLTSLVAGSTRIIDSQTYTYDGQVYQQLLGTSGKQVRHTFSYEASTGRLLTSQLDTQNQTTPTTWDDKTTDSYAFDDAGNVRSIATKNTGTQDQAECVTYDGLRRMTQAWTVSTSSCSNGPQKAGVDPYRLSWTFDLAGNRKTETGYNADGSVDYLSTYTYGGTGKPLHSLASVVTTGTGASTKTYNYDAAGNTTSRPAPGGSQQTLSWTEDGKLSLVDDSSDTSMVYDANGNRMIRVEPGGYRTLYLPDGSELRANSTGAVAATRYYGGVAVRSANTDSSGNLTSGTTLTWTIADHHGTGSIVVDSSTLSCQRRRSTPFGTARGSQPNGFGSKGFVGGTNDPTGLVHVGAREYDPVLGRFISVDPIYDLGDPQSWNGYAYANNAPATRSDPSGTYAVDDSEANPGSHSSQSWDPKSVVAGLRQSEENAKREENENANKPTVTVCTATSVCVISPDGKAGPTVYNCNGVGACIIRNGGLGPKTKYYCNVQNSCDLTGSPYGAVGTLVCRANPCLLTPKPQRTLCQREPGSLACTWDHFTSWDYLGKVANGAEAGATAGGIAGCAVGVWALGVGCLVLGEPGAMIGAVVGALSATALAGKEYGEEDSKVTWIDGACGTPSTSPCNPGSPEVFTS</sequence>
<dbReference type="InterPro" id="IPR028994">
    <property type="entry name" value="Integrin_alpha_N"/>
</dbReference>
<evidence type="ECO:0000256" key="3">
    <source>
        <dbReference type="ARBA" id="ARBA00022729"/>
    </source>
</evidence>
<gene>
    <name evidence="7" type="ORF">ACFOZ4_36130</name>
</gene>
<evidence type="ECO:0000256" key="1">
    <source>
        <dbReference type="ARBA" id="ARBA00004613"/>
    </source>
</evidence>
<accession>A0ABV8LY93</accession>
<dbReference type="Gene3D" id="2.180.10.10">
    <property type="entry name" value="RHS repeat-associated core"/>
    <property type="match status" value="2"/>
</dbReference>
<dbReference type="Pfam" id="PF03534">
    <property type="entry name" value="SpvB"/>
    <property type="match status" value="1"/>
</dbReference>
<dbReference type="PANTHER" id="PTHR32305">
    <property type="match status" value="1"/>
</dbReference>
<proteinExistence type="predicted"/>
<keyword evidence="2" id="KW-0964">Secreted</keyword>
<dbReference type="NCBIfam" id="TIGR03696">
    <property type="entry name" value="Rhs_assc_core"/>
    <property type="match status" value="1"/>
</dbReference>
<dbReference type="InterPro" id="IPR031325">
    <property type="entry name" value="RHS_repeat"/>
</dbReference>
<dbReference type="InterPro" id="IPR006530">
    <property type="entry name" value="YD"/>
</dbReference>
<dbReference type="Pfam" id="PF13517">
    <property type="entry name" value="FG-GAP_3"/>
    <property type="match status" value="2"/>
</dbReference>
<evidence type="ECO:0000313" key="8">
    <source>
        <dbReference type="Proteomes" id="UP001595816"/>
    </source>
</evidence>
<dbReference type="NCBIfam" id="TIGR01643">
    <property type="entry name" value="YD_repeat_2x"/>
    <property type="match status" value="2"/>
</dbReference>
<evidence type="ECO:0000256" key="2">
    <source>
        <dbReference type="ARBA" id="ARBA00022525"/>
    </source>
</evidence>
<comment type="subcellular location">
    <subcellularLocation>
        <location evidence="1">Secreted</location>
    </subcellularLocation>
</comment>
<feature type="region of interest" description="Disordered" evidence="5">
    <location>
        <begin position="2005"/>
        <end position="2026"/>
    </location>
</feature>
<feature type="compositionally biased region" description="Basic and acidic residues" evidence="5">
    <location>
        <begin position="2113"/>
        <end position="2125"/>
    </location>
</feature>
<evidence type="ECO:0000256" key="4">
    <source>
        <dbReference type="ARBA" id="ARBA00023026"/>
    </source>
</evidence>
<evidence type="ECO:0000256" key="6">
    <source>
        <dbReference type="SAM" id="SignalP"/>
    </source>
</evidence>
<dbReference type="InterPro" id="IPR050708">
    <property type="entry name" value="T6SS_VgrG/RHS"/>
</dbReference>
<feature type="signal peptide" evidence="6">
    <location>
        <begin position="1"/>
        <end position="24"/>
    </location>
</feature>
<dbReference type="InterPro" id="IPR022385">
    <property type="entry name" value="Rhs_assc_core"/>
</dbReference>
<feature type="chain" id="PRO_5046791657" evidence="6">
    <location>
        <begin position="25"/>
        <end position="2322"/>
    </location>
</feature>
<dbReference type="Pfam" id="PF05593">
    <property type="entry name" value="RHS_repeat"/>
    <property type="match status" value="1"/>
</dbReference>
<keyword evidence="8" id="KW-1185">Reference proteome</keyword>
<dbReference type="Proteomes" id="UP001595816">
    <property type="component" value="Unassembled WGS sequence"/>
</dbReference>
<name>A0ABV8LY93_9ACTN</name>
<reference evidence="8" key="1">
    <citation type="journal article" date="2019" name="Int. J. Syst. Evol. Microbiol.">
        <title>The Global Catalogue of Microorganisms (GCM) 10K type strain sequencing project: providing services to taxonomists for standard genome sequencing and annotation.</title>
        <authorList>
            <consortium name="The Broad Institute Genomics Platform"/>
            <consortium name="The Broad Institute Genome Sequencing Center for Infectious Disease"/>
            <person name="Wu L."/>
            <person name="Ma J."/>
        </authorList>
    </citation>
    <scope>NUCLEOTIDE SEQUENCE [LARGE SCALE GENOMIC DNA]</scope>
    <source>
        <strain evidence="8">CGMCC 4.7289</strain>
    </source>
</reference>
<feature type="region of interest" description="Disordered" evidence="5">
    <location>
        <begin position="2077"/>
        <end position="2126"/>
    </location>
</feature>
<dbReference type="EMBL" id="JBHSAY010000028">
    <property type="protein sequence ID" value="MFC4136066.1"/>
    <property type="molecule type" value="Genomic_DNA"/>
</dbReference>
<keyword evidence="3 6" id="KW-0732">Signal</keyword>
<protein>
    <submittedName>
        <fullName evidence="7">FG-GAP-like repeat-containing protein</fullName>
    </submittedName>
</protein>
<keyword evidence="4" id="KW-0843">Virulence</keyword>
<dbReference type="InterPro" id="IPR013517">
    <property type="entry name" value="FG-GAP"/>
</dbReference>